<keyword evidence="4 6" id="KW-0689">Ribosomal protein</keyword>
<dbReference type="PANTHER" id="PTHR33398">
    <property type="entry name" value="30S RIBOSOMAL PROTEIN S20"/>
    <property type="match status" value="1"/>
</dbReference>
<keyword evidence="3" id="KW-0694">RNA-binding</keyword>
<dbReference type="GO" id="GO:0005829">
    <property type="term" value="C:cytosol"/>
    <property type="evidence" value="ECO:0007669"/>
    <property type="project" value="TreeGrafter"/>
</dbReference>
<evidence type="ECO:0000256" key="5">
    <source>
        <dbReference type="ARBA" id="ARBA00023274"/>
    </source>
</evidence>
<proteinExistence type="inferred from homology"/>
<sequence>MINSIYNNVANIKSAVKRIRVGERNRLFNKNYNSSIKTLSKKYYQSLSKTSVKNVDEIQRQLNQLYSKIDKAVNKKVWHKNKAARKKSLLIQKFKLAFQEENIA</sequence>
<dbReference type="InterPro" id="IPR036510">
    <property type="entry name" value="Ribosomal_bS20_sf"/>
</dbReference>
<protein>
    <submittedName>
        <fullName evidence="6">Ribosomal protein S20</fullName>
    </submittedName>
</protein>
<dbReference type="SUPFAM" id="SSF46992">
    <property type="entry name" value="Ribosomal protein S20"/>
    <property type="match status" value="1"/>
</dbReference>
<organism evidence="6">
    <name type="scientific">Sciadococcus taiwanensis</name>
    <dbReference type="NCBI Taxonomy" id="3028030"/>
    <lineage>
        <taxon>Eukaryota</taxon>
        <taxon>Rhodophyta</taxon>
        <taxon>Bangiophyceae</taxon>
        <taxon>Cavernulicolales</taxon>
        <taxon>Cavernulicolaceae</taxon>
        <taxon>Sciadococcus</taxon>
    </lineage>
</organism>
<keyword evidence="6" id="KW-0934">Plastid</keyword>
<dbReference type="NCBIfam" id="TIGR00029">
    <property type="entry name" value="S20"/>
    <property type="match status" value="1"/>
</dbReference>
<dbReference type="GO" id="GO:0070181">
    <property type="term" value="F:small ribosomal subunit rRNA binding"/>
    <property type="evidence" value="ECO:0007669"/>
    <property type="project" value="TreeGrafter"/>
</dbReference>
<accession>A0A9Y1MWP8</accession>
<dbReference type="HAMAP" id="MF_00500">
    <property type="entry name" value="Ribosomal_bS20"/>
    <property type="match status" value="1"/>
</dbReference>
<dbReference type="GO" id="GO:0006412">
    <property type="term" value="P:translation"/>
    <property type="evidence" value="ECO:0007669"/>
    <property type="project" value="InterPro"/>
</dbReference>
<evidence type="ECO:0000313" key="6">
    <source>
        <dbReference type="EMBL" id="WDA98916.1"/>
    </source>
</evidence>
<evidence type="ECO:0000256" key="2">
    <source>
        <dbReference type="ARBA" id="ARBA00022730"/>
    </source>
</evidence>
<dbReference type="Pfam" id="PF01649">
    <property type="entry name" value="Ribosomal_S20p"/>
    <property type="match status" value="1"/>
</dbReference>
<dbReference type="EMBL" id="OP616811">
    <property type="protein sequence ID" value="WDA98916.1"/>
    <property type="molecule type" value="Genomic_DNA"/>
</dbReference>
<dbReference type="GO" id="GO:0003735">
    <property type="term" value="F:structural constituent of ribosome"/>
    <property type="evidence" value="ECO:0007669"/>
    <property type="project" value="InterPro"/>
</dbReference>
<geneLocation type="plastid" evidence="6"/>
<evidence type="ECO:0000256" key="3">
    <source>
        <dbReference type="ARBA" id="ARBA00022884"/>
    </source>
</evidence>
<dbReference type="PANTHER" id="PTHR33398:SF1">
    <property type="entry name" value="SMALL RIBOSOMAL SUBUNIT PROTEIN BS20C"/>
    <property type="match status" value="1"/>
</dbReference>
<dbReference type="InterPro" id="IPR002583">
    <property type="entry name" value="Ribosomal_bS20"/>
</dbReference>
<evidence type="ECO:0000256" key="4">
    <source>
        <dbReference type="ARBA" id="ARBA00022980"/>
    </source>
</evidence>
<gene>
    <name evidence="6" type="primary">rps20</name>
    <name evidence="6" type="ORF">SCTW_134</name>
</gene>
<keyword evidence="2" id="KW-0699">rRNA-binding</keyword>
<reference evidence="6" key="1">
    <citation type="journal article" date="2023" name="J. Phycol.">
        <title>Revised classification of the Cyanidiophyceae based on plastid genome data with descriptions of the Cavernulicolales ord. nov. and Galdieriales ord. nov. (Rhodophyta).</title>
        <authorList>
            <person name="Park S.I."/>
            <person name="Cho C.H."/>
            <person name="Ciniglia C."/>
            <person name="Huang T.Y."/>
            <person name="Liu S.L."/>
            <person name="Bustamante D.E."/>
            <person name="Calderon M.S."/>
            <person name="Mansilla A."/>
            <person name="McDermott T."/>
            <person name="Andersen R.A."/>
            <person name="Yoon H.S."/>
        </authorList>
    </citation>
    <scope>NUCLEOTIDE SEQUENCE</scope>
</reference>
<name>A0A9Y1MWP8_9RHOD</name>
<evidence type="ECO:0000256" key="1">
    <source>
        <dbReference type="ARBA" id="ARBA00007634"/>
    </source>
</evidence>
<dbReference type="AlphaFoldDB" id="A0A9Y1MWP8"/>
<comment type="similarity">
    <text evidence="1">Belongs to the bacterial ribosomal protein bS20 family.</text>
</comment>
<dbReference type="GO" id="GO:0015935">
    <property type="term" value="C:small ribosomal subunit"/>
    <property type="evidence" value="ECO:0007669"/>
    <property type="project" value="TreeGrafter"/>
</dbReference>
<keyword evidence="5" id="KW-0687">Ribonucleoprotein</keyword>
<dbReference type="Gene3D" id="1.20.58.110">
    <property type="entry name" value="Ribosomal protein S20"/>
    <property type="match status" value="1"/>
</dbReference>